<name>A0AAV7R3Z0_PLEWA</name>
<sequence length="278" mass="32131">VYGHCCTREVNHLEMFSLTKWWVCILLGVILVTSVMHNVLQKVPILTINIEQEHSSASITPLSNNRTFIMGAYYDNREKNLERLISIVHRQDVKELYCWINCCTIKGYMTVKKAVIDFIAHDFGYPYVIAHLLCPEVINCTPEYVSIHWSNISDIAKLPVFKIRNRAPNTMSADFTVCISTMFGNSTNVLQLVQAIEMYKVLGAQKVMIYKHSCSLLVDRVLQYYISEGTVEVIPWPIDLYLDVSSNWHFRMEPYPKDLGYYGQLATLNDCVYRNMYS</sequence>
<keyword evidence="7 8" id="KW-0472">Membrane</keyword>
<keyword evidence="6 8" id="KW-1133">Transmembrane helix</keyword>
<dbReference type="AlphaFoldDB" id="A0AAV7R3Z0"/>
<evidence type="ECO:0000256" key="2">
    <source>
        <dbReference type="ARBA" id="ARBA00007647"/>
    </source>
</evidence>
<dbReference type="EMBL" id="JANPWB010000010">
    <property type="protein sequence ID" value="KAJ1146200.1"/>
    <property type="molecule type" value="Genomic_DNA"/>
</dbReference>
<dbReference type="InterPro" id="IPR008166">
    <property type="entry name" value="Glyco_transf_92"/>
</dbReference>
<evidence type="ECO:0000256" key="1">
    <source>
        <dbReference type="ARBA" id="ARBA00004167"/>
    </source>
</evidence>
<dbReference type="PANTHER" id="PTHR21461:SF69">
    <property type="entry name" value="GLYCOSYLTRANSFERASE FAMILY 92 PROTEIN"/>
    <property type="match status" value="1"/>
</dbReference>
<organism evidence="9 10">
    <name type="scientific">Pleurodeles waltl</name>
    <name type="common">Iberian ribbed newt</name>
    <dbReference type="NCBI Taxonomy" id="8319"/>
    <lineage>
        <taxon>Eukaryota</taxon>
        <taxon>Metazoa</taxon>
        <taxon>Chordata</taxon>
        <taxon>Craniata</taxon>
        <taxon>Vertebrata</taxon>
        <taxon>Euteleostomi</taxon>
        <taxon>Amphibia</taxon>
        <taxon>Batrachia</taxon>
        <taxon>Caudata</taxon>
        <taxon>Salamandroidea</taxon>
        <taxon>Salamandridae</taxon>
        <taxon>Pleurodelinae</taxon>
        <taxon>Pleurodeles</taxon>
    </lineage>
</organism>
<evidence type="ECO:0000256" key="5">
    <source>
        <dbReference type="ARBA" id="ARBA00022692"/>
    </source>
</evidence>
<evidence type="ECO:0000256" key="8">
    <source>
        <dbReference type="RuleBase" id="RU366017"/>
    </source>
</evidence>
<comment type="subcellular location">
    <subcellularLocation>
        <location evidence="1">Membrane</location>
        <topology evidence="1">Single-pass membrane protein</topology>
    </subcellularLocation>
</comment>
<evidence type="ECO:0000256" key="7">
    <source>
        <dbReference type="ARBA" id="ARBA00023136"/>
    </source>
</evidence>
<protein>
    <recommendedName>
        <fullName evidence="8">Glycosyltransferase family 92 protein</fullName>
        <ecNumber evidence="8">2.4.1.-</ecNumber>
    </recommendedName>
</protein>
<evidence type="ECO:0000256" key="3">
    <source>
        <dbReference type="ARBA" id="ARBA00022676"/>
    </source>
</evidence>
<feature type="non-terminal residue" evidence="9">
    <location>
        <position position="278"/>
    </location>
</feature>
<dbReference type="Proteomes" id="UP001066276">
    <property type="component" value="Chromosome 6"/>
</dbReference>
<dbReference type="PANTHER" id="PTHR21461">
    <property type="entry name" value="GLYCOSYLTRANSFERASE FAMILY 92 PROTEIN"/>
    <property type="match status" value="1"/>
</dbReference>
<evidence type="ECO:0000313" key="9">
    <source>
        <dbReference type="EMBL" id="KAJ1146200.1"/>
    </source>
</evidence>
<dbReference type="GO" id="GO:0016757">
    <property type="term" value="F:glycosyltransferase activity"/>
    <property type="evidence" value="ECO:0007669"/>
    <property type="project" value="UniProtKB-UniRule"/>
</dbReference>
<dbReference type="Pfam" id="PF01697">
    <property type="entry name" value="Glyco_transf_92"/>
    <property type="match status" value="1"/>
</dbReference>
<keyword evidence="3 8" id="KW-0328">Glycosyltransferase</keyword>
<evidence type="ECO:0000256" key="6">
    <source>
        <dbReference type="ARBA" id="ARBA00022989"/>
    </source>
</evidence>
<accession>A0AAV7R3Z0</accession>
<keyword evidence="5 8" id="KW-0812">Transmembrane</keyword>
<gene>
    <name evidence="9" type="ORF">NDU88_012480</name>
</gene>
<feature type="non-terminal residue" evidence="9">
    <location>
        <position position="1"/>
    </location>
</feature>
<dbReference type="GO" id="GO:0005737">
    <property type="term" value="C:cytoplasm"/>
    <property type="evidence" value="ECO:0007669"/>
    <property type="project" value="TreeGrafter"/>
</dbReference>
<feature type="transmembrane region" description="Helical" evidence="8">
    <location>
        <begin position="20"/>
        <end position="40"/>
    </location>
</feature>
<dbReference type="EC" id="2.4.1.-" evidence="8"/>
<evidence type="ECO:0000313" key="10">
    <source>
        <dbReference type="Proteomes" id="UP001066276"/>
    </source>
</evidence>
<proteinExistence type="inferred from homology"/>
<dbReference type="GO" id="GO:0016020">
    <property type="term" value="C:membrane"/>
    <property type="evidence" value="ECO:0007669"/>
    <property type="project" value="UniProtKB-SubCell"/>
</dbReference>
<comment type="similarity">
    <text evidence="2 8">Belongs to the glycosyltransferase 92 family.</text>
</comment>
<comment type="caution">
    <text evidence="9">The sequence shown here is derived from an EMBL/GenBank/DDBJ whole genome shotgun (WGS) entry which is preliminary data.</text>
</comment>
<reference evidence="9" key="1">
    <citation type="journal article" date="2022" name="bioRxiv">
        <title>Sequencing and chromosome-scale assembly of the giantPleurodeles waltlgenome.</title>
        <authorList>
            <person name="Brown T."/>
            <person name="Elewa A."/>
            <person name="Iarovenko S."/>
            <person name="Subramanian E."/>
            <person name="Araus A.J."/>
            <person name="Petzold A."/>
            <person name="Susuki M."/>
            <person name="Suzuki K.-i.T."/>
            <person name="Hayashi T."/>
            <person name="Toyoda A."/>
            <person name="Oliveira C."/>
            <person name="Osipova E."/>
            <person name="Leigh N.D."/>
            <person name="Simon A."/>
            <person name="Yun M.H."/>
        </authorList>
    </citation>
    <scope>NUCLEOTIDE SEQUENCE</scope>
    <source>
        <strain evidence="9">20211129_DDA</strain>
        <tissue evidence="9">Liver</tissue>
    </source>
</reference>
<evidence type="ECO:0000256" key="4">
    <source>
        <dbReference type="ARBA" id="ARBA00022679"/>
    </source>
</evidence>
<keyword evidence="10" id="KW-1185">Reference proteome</keyword>
<keyword evidence="4 8" id="KW-0808">Transferase</keyword>